<feature type="compositionally biased region" description="Polar residues" evidence="1">
    <location>
        <begin position="677"/>
        <end position="691"/>
    </location>
</feature>
<feature type="region of interest" description="Disordered" evidence="1">
    <location>
        <begin position="334"/>
        <end position="480"/>
    </location>
</feature>
<dbReference type="STRING" id="1531966.A0A0A1TGM4"/>
<reference evidence="2 3" key="1">
    <citation type="journal article" date="2015" name="Genome Announc.">
        <title>Draft Genome Sequence and Gene Annotation of the Entomopathogenic Fungus Verticillium hemipterigenum.</title>
        <authorList>
            <person name="Horn F."/>
            <person name="Habel A."/>
            <person name="Scharf D.H."/>
            <person name="Dworschak J."/>
            <person name="Brakhage A.A."/>
            <person name="Guthke R."/>
            <person name="Hertweck C."/>
            <person name="Linde J."/>
        </authorList>
    </citation>
    <scope>NUCLEOTIDE SEQUENCE [LARGE SCALE GENOMIC DNA]</scope>
</reference>
<dbReference type="Proteomes" id="UP000039046">
    <property type="component" value="Unassembled WGS sequence"/>
</dbReference>
<feature type="region of interest" description="Disordered" evidence="1">
    <location>
        <begin position="524"/>
        <end position="555"/>
    </location>
</feature>
<feature type="compositionally biased region" description="Basic and acidic residues" evidence="1">
    <location>
        <begin position="505"/>
        <end position="516"/>
    </location>
</feature>
<feature type="region of interest" description="Disordered" evidence="1">
    <location>
        <begin position="230"/>
        <end position="270"/>
    </location>
</feature>
<feature type="compositionally biased region" description="Polar residues" evidence="1">
    <location>
        <begin position="434"/>
        <end position="446"/>
    </location>
</feature>
<evidence type="ECO:0000313" key="2">
    <source>
        <dbReference type="EMBL" id="CEJ94004.1"/>
    </source>
</evidence>
<feature type="compositionally biased region" description="Acidic residues" evidence="1">
    <location>
        <begin position="647"/>
        <end position="657"/>
    </location>
</feature>
<feature type="compositionally biased region" description="Basic and acidic residues" evidence="1">
    <location>
        <begin position="192"/>
        <end position="207"/>
    </location>
</feature>
<keyword evidence="3" id="KW-1185">Reference proteome</keyword>
<feature type="region of interest" description="Disordered" evidence="1">
    <location>
        <begin position="190"/>
        <end position="216"/>
    </location>
</feature>
<feature type="compositionally biased region" description="Basic and acidic residues" evidence="1">
    <location>
        <begin position="717"/>
        <end position="735"/>
    </location>
</feature>
<dbReference type="OrthoDB" id="5335210at2759"/>
<accession>A0A0A1TGM4</accession>
<feature type="region of interest" description="Disordered" evidence="1">
    <location>
        <begin position="879"/>
        <end position="980"/>
    </location>
</feature>
<feature type="region of interest" description="Disordered" evidence="1">
    <location>
        <begin position="499"/>
        <end position="518"/>
    </location>
</feature>
<feature type="compositionally biased region" description="Low complexity" evidence="1">
    <location>
        <begin position="230"/>
        <end position="263"/>
    </location>
</feature>
<protein>
    <submittedName>
        <fullName evidence="2">Uncharacterized protein</fullName>
    </submittedName>
</protein>
<feature type="region of interest" description="Disordered" evidence="1">
    <location>
        <begin position="283"/>
        <end position="320"/>
    </location>
</feature>
<proteinExistence type="predicted"/>
<feature type="region of interest" description="Disordered" evidence="1">
    <location>
        <begin position="625"/>
        <end position="865"/>
    </location>
</feature>
<feature type="compositionally biased region" description="Basic and acidic residues" evidence="1">
    <location>
        <begin position="814"/>
        <end position="839"/>
    </location>
</feature>
<evidence type="ECO:0000256" key="1">
    <source>
        <dbReference type="SAM" id="MobiDB-lite"/>
    </source>
</evidence>
<organism evidence="2 3">
    <name type="scientific">[Torrubiella] hemipterigena</name>
    <dbReference type="NCBI Taxonomy" id="1531966"/>
    <lineage>
        <taxon>Eukaryota</taxon>
        <taxon>Fungi</taxon>
        <taxon>Dikarya</taxon>
        <taxon>Ascomycota</taxon>
        <taxon>Pezizomycotina</taxon>
        <taxon>Sordariomycetes</taxon>
        <taxon>Hypocreomycetidae</taxon>
        <taxon>Hypocreales</taxon>
        <taxon>Clavicipitaceae</taxon>
        <taxon>Clavicipitaceae incertae sedis</taxon>
        <taxon>'Torrubiella' clade</taxon>
    </lineage>
</organism>
<name>A0A0A1TGM4_9HYPO</name>
<dbReference type="AlphaFoldDB" id="A0A0A1TGM4"/>
<feature type="compositionally biased region" description="Polar residues" evidence="1">
    <location>
        <begin position="131"/>
        <end position="152"/>
    </location>
</feature>
<dbReference type="HOGENOM" id="CLU_002672_0_0_1"/>
<feature type="compositionally biased region" description="Basic and acidic residues" evidence="1">
    <location>
        <begin position="658"/>
        <end position="674"/>
    </location>
</feature>
<feature type="compositionally biased region" description="Basic and acidic residues" evidence="1">
    <location>
        <begin position="412"/>
        <end position="432"/>
    </location>
</feature>
<feature type="compositionally biased region" description="Polar residues" evidence="1">
    <location>
        <begin position="526"/>
        <end position="539"/>
    </location>
</feature>
<feature type="region of interest" description="Disordered" evidence="1">
    <location>
        <begin position="1"/>
        <end position="43"/>
    </location>
</feature>
<sequence length="980" mass="106398">MNRFLTKKRGKEDASVPRPSIDSDASSPFRRFAKSKKSVESDYNRPVQITSTLPVTDDFRTSLLMTGLSARFSMLREQDDPLSKIGKASDDSVLHPNRQSRIMDFNNHYAGLGDISEVESIRPSFLERDPSQLSDDGQTGSIMNRSRPNDGNNLFGGRQKIYKIAAGSKPGAMGGRAVYDDDVAKSSFQKWRQAERAKTSHGEKSPELPDAGSFGQVSQYDTASTLSSFAATRDSTSSSLTSQYASSIKDGPSTTVTPSASSSNLERSVTRTRRLYEQGLNKELKDQQSSALSRMDTLSRPRIVTPRAGDVGPSTPSPTLAAYMDRTFEKRGLLSKASAPNLRSFTPPTTGSSPIPPSEPLPMRGSPEKANFGVNPPLSPPISEAEEHPVLPIQPNDRGKATSLGVFSRPQQYDDSKFAQRQRDLLRGRESGELATSDSGSSLQFPRSSSIASSLRTTSDRSDAAALHPDPTRSSTGGDESSFFAEEADARNNLVNLATGLGGHSMERPNDEDHPAFRQSALPTPLTLSSRNSDGSAHSNEAAVAPPADTNTDANAETKTSNLLAAPAPPAPSGLSGMVRQHLRHESNTSSIYDAADETEQNSPARSRPLSSRIAAATSAWSLTESEYNPDSRPGSFLPPHPALNEDVQEQQDENDPEFARHLADGARRVREKLTSFVDSDSEQASSSRPTSESKEPPTPRTNPLGILRSKSSRGSIFDRNRDRDTVESVTEKVPKLPTESPEQKEETKSSPDGGIHAGLRAFRQARRELQKLKENESRQRHQGPPAAPDSAMDRPAMHMHRAVSNDPMMGQDRIARSRSSDPSEHNHDGFRAGEEQKFTRPRALSRPRGDYIDGPFDSARMGRPRNGSLLAAAASTPNLHAPVGAPPLPPINPRRKTAYGMGRQSAESSPLPSPRMLQSGEGMTLPPPPSDMHADPRRQGMRRVISDNNADRIHMSPPTRRPPLPHANVSSASMPGGMF</sequence>
<feature type="region of interest" description="Disordered" evidence="1">
    <location>
        <begin position="588"/>
        <end position="613"/>
    </location>
</feature>
<evidence type="ECO:0000313" key="3">
    <source>
        <dbReference type="Proteomes" id="UP000039046"/>
    </source>
</evidence>
<feature type="compositionally biased region" description="Basic and acidic residues" evidence="1">
    <location>
        <begin position="766"/>
        <end position="780"/>
    </location>
</feature>
<gene>
    <name evidence="2" type="ORF">VHEMI09561</name>
</gene>
<dbReference type="EMBL" id="CDHN01000006">
    <property type="protein sequence ID" value="CEJ94004.1"/>
    <property type="molecule type" value="Genomic_DNA"/>
</dbReference>
<feature type="compositionally biased region" description="Low complexity" evidence="1">
    <location>
        <begin position="447"/>
        <end position="457"/>
    </location>
</feature>
<feature type="region of interest" description="Disordered" evidence="1">
    <location>
        <begin position="127"/>
        <end position="155"/>
    </location>
</feature>